<organism evidence="1 2">
    <name type="scientific">Sharpea azabuensis</name>
    <dbReference type="NCBI Taxonomy" id="322505"/>
    <lineage>
        <taxon>Bacteria</taxon>
        <taxon>Bacillati</taxon>
        <taxon>Bacillota</taxon>
        <taxon>Erysipelotrichia</taxon>
        <taxon>Erysipelotrichales</taxon>
        <taxon>Coprobacillaceae</taxon>
        <taxon>Sharpea</taxon>
    </lineage>
</organism>
<gene>
    <name evidence="1" type="ORF">SAMN04487834_11281</name>
</gene>
<dbReference type="Proteomes" id="UP000183028">
    <property type="component" value="Unassembled WGS sequence"/>
</dbReference>
<dbReference type="AlphaFoldDB" id="A0A1H6Y645"/>
<name>A0A1H6Y645_9FIRM</name>
<sequence>MALKKLLKSILNVNCIKIKNVEFDRISSSVFIQVDVTKGQKSRCPVCGKKCSGYDSTTEHRTWRSLDF</sequence>
<feature type="non-terminal residue" evidence="1">
    <location>
        <position position="68"/>
    </location>
</feature>
<protein>
    <recommendedName>
        <fullName evidence="3">Zinc-finger of transposase IS204/IS1001/IS1096/IS1165</fullName>
    </recommendedName>
</protein>
<keyword evidence="2" id="KW-1185">Reference proteome</keyword>
<dbReference type="EMBL" id="FNYK01000128">
    <property type="protein sequence ID" value="SEJ36758.1"/>
    <property type="molecule type" value="Genomic_DNA"/>
</dbReference>
<accession>A0A1H6Y645</accession>
<proteinExistence type="predicted"/>
<evidence type="ECO:0008006" key="3">
    <source>
        <dbReference type="Google" id="ProtNLM"/>
    </source>
</evidence>
<reference evidence="2" key="1">
    <citation type="submission" date="2016-10" db="EMBL/GenBank/DDBJ databases">
        <authorList>
            <person name="Varghese N."/>
        </authorList>
    </citation>
    <scope>NUCLEOTIDE SEQUENCE [LARGE SCALE GENOMIC DNA]</scope>
    <source>
        <strain evidence="2">DSM 20406</strain>
    </source>
</reference>
<evidence type="ECO:0000313" key="2">
    <source>
        <dbReference type="Proteomes" id="UP000183028"/>
    </source>
</evidence>
<evidence type="ECO:0000313" key="1">
    <source>
        <dbReference type="EMBL" id="SEJ36758.1"/>
    </source>
</evidence>